<evidence type="ECO:0000313" key="1">
    <source>
        <dbReference type="EMBL" id="CAI3977221.1"/>
    </source>
</evidence>
<organism evidence="1">
    <name type="scientific">Cladocopium goreaui</name>
    <dbReference type="NCBI Taxonomy" id="2562237"/>
    <lineage>
        <taxon>Eukaryota</taxon>
        <taxon>Sar</taxon>
        <taxon>Alveolata</taxon>
        <taxon>Dinophyceae</taxon>
        <taxon>Suessiales</taxon>
        <taxon>Symbiodiniaceae</taxon>
        <taxon>Cladocopium</taxon>
    </lineage>
</organism>
<keyword evidence="3" id="KW-0547">Nucleotide-binding</keyword>
<dbReference type="Gene3D" id="3.40.50.300">
    <property type="entry name" value="P-loop containing nucleotide triphosphate hydrolases"/>
    <property type="match status" value="1"/>
</dbReference>
<proteinExistence type="predicted"/>
<keyword evidence="4" id="KW-1185">Reference proteome</keyword>
<dbReference type="EMBL" id="CAMXCT030000327">
    <property type="protein sequence ID" value="CAL4764533.1"/>
    <property type="molecule type" value="Genomic_DNA"/>
</dbReference>
<protein>
    <submittedName>
        <fullName evidence="3">ATP-dependent DNA helicase</fullName>
    </submittedName>
</protein>
<evidence type="ECO:0000313" key="3">
    <source>
        <dbReference type="EMBL" id="CAL4764533.1"/>
    </source>
</evidence>
<sequence length="603" mass="67622">MPVDTFEPLEEALEPFLVALNNRCIGPGDYAAELAINYTLNRQQILAVAPIAWVMEQMWLNRSNLDSMMADGAATESCSCLWLGAGGSGKTYAYAKVLRPMFRRYFGDAGYIVGAPTHAAVRLLGPEAKTLHKWANVSPNSGLNRRSLRSAKSKGDPIEKKIIEVMAVLLDELSMNPPDVYHAAGFRFSLLRQERMMLDMGCYLDQWFGKVPIGVQLGDFLQLRPTAQRSLCEWHTAQRATDSMAAAASDDEDLGDDEAAQQTSNAAELGWMLFKNSLQRVVHFTGSGRFSTCSPGQQLVEVLLAMREGKKMPDALWAALEARSYSTVQLQADELRGRLLDAHWGGLAWEQVARLQHVRVGLEAKEMKKTVCLVQAIDRATGMAARISCILDMPLLNRELPVIVRSVKLHPKEPAIEDDCGCVVLRYQPVAVLVEIDDPNYKNIQLPGNLAPRGHVLLRAVASDKAWSGPKQHIPVIRKQIPLAPRCVLTHYGLQGITAKNGLVAFLSKPSWMKDPDYALAIYVMLSKPRKLDDLWIIDLPPRHMFEQFLHEHNPLLVQRMKEFEQQAKVDEINALAYLSNLQWQHRDEIRQMLAQDDLREMT</sequence>
<reference evidence="2" key="2">
    <citation type="submission" date="2024-04" db="EMBL/GenBank/DDBJ databases">
        <authorList>
            <person name="Chen Y."/>
            <person name="Shah S."/>
            <person name="Dougan E. K."/>
            <person name="Thang M."/>
            <person name="Chan C."/>
        </authorList>
    </citation>
    <scope>NUCLEOTIDE SEQUENCE [LARGE SCALE GENOMIC DNA]</scope>
</reference>
<accession>A0A9P1BPR8</accession>
<dbReference type="OrthoDB" id="416889at2759"/>
<keyword evidence="3" id="KW-0347">Helicase</keyword>
<gene>
    <name evidence="1" type="ORF">C1SCF055_LOCUS5376</name>
</gene>
<keyword evidence="3" id="KW-0378">Hydrolase</keyword>
<dbReference type="InterPro" id="IPR027417">
    <property type="entry name" value="P-loop_NTPase"/>
</dbReference>
<evidence type="ECO:0000313" key="2">
    <source>
        <dbReference type="EMBL" id="CAL1130596.1"/>
    </source>
</evidence>
<name>A0A9P1BPR8_9DINO</name>
<dbReference type="SUPFAM" id="SSF52540">
    <property type="entry name" value="P-loop containing nucleoside triphosphate hydrolases"/>
    <property type="match status" value="1"/>
</dbReference>
<dbReference type="EMBL" id="CAMXCT020000327">
    <property type="protein sequence ID" value="CAL1130596.1"/>
    <property type="molecule type" value="Genomic_DNA"/>
</dbReference>
<dbReference type="EMBL" id="CAMXCT010000327">
    <property type="protein sequence ID" value="CAI3977221.1"/>
    <property type="molecule type" value="Genomic_DNA"/>
</dbReference>
<keyword evidence="3" id="KW-0067">ATP-binding</keyword>
<dbReference type="Proteomes" id="UP001152797">
    <property type="component" value="Unassembled WGS sequence"/>
</dbReference>
<evidence type="ECO:0000313" key="4">
    <source>
        <dbReference type="Proteomes" id="UP001152797"/>
    </source>
</evidence>
<dbReference type="GO" id="GO:0004386">
    <property type="term" value="F:helicase activity"/>
    <property type="evidence" value="ECO:0007669"/>
    <property type="project" value="UniProtKB-KW"/>
</dbReference>
<reference evidence="1" key="1">
    <citation type="submission" date="2022-10" db="EMBL/GenBank/DDBJ databases">
        <authorList>
            <person name="Chen Y."/>
            <person name="Dougan E. K."/>
            <person name="Chan C."/>
            <person name="Rhodes N."/>
            <person name="Thang M."/>
        </authorList>
    </citation>
    <scope>NUCLEOTIDE SEQUENCE</scope>
</reference>
<dbReference type="AlphaFoldDB" id="A0A9P1BPR8"/>
<comment type="caution">
    <text evidence="1">The sequence shown here is derived from an EMBL/GenBank/DDBJ whole genome shotgun (WGS) entry which is preliminary data.</text>
</comment>